<evidence type="ECO:0000313" key="4">
    <source>
        <dbReference type="Proteomes" id="UP000037716"/>
    </source>
</evidence>
<dbReference type="Proteomes" id="UP000037716">
    <property type="component" value="Unassembled WGS sequence"/>
</dbReference>
<dbReference type="RefSeq" id="WP_053974813.1">
    <property type="nucleotide sequence ID" value="NZ_FNUE01000002.1"/>
</dbReference>
<evidence type="ECO:0000313" key="2">
    <source>
        <dbReference type="EMBL" id="KOY52733.1"/>
    </source>
</evidence>
<evidence type="ECO:0000256" key="1">
    <source>
        <dbReference type="SAM" id="Coils"/>
    </source>
</evidence>
<evidence type="ECO:0008006" key="6">
    <source>
        <dbReference type="Google" id="ProtNLM"/>
    </source>
</evidence>
<evidence type="ECO:0000313" key="3">
    <source>
        <dbReference type="EMBL" id="SEE51293.1"/>
    </source>
</evidence>
<sequence length="96" mass="11134">MSNTLEAIHLLEKSLQNLLSNYEFLKRENEILLQNNTSLQKELLEKEQVLDIQKKEFESLKIAKTIEGSSSNTKDTKLKINSLIKEIDKCITQLQE</sequence>
<organism evidence="2 4">
    <name type="scientific">Polaribacter dokdonensis DSW-5</name>
    <dbReference type="NCBI Taxonomy" id="1300348"/>
    <lineage>
        <taxon>Bacteria</taxon>
        <taxon>Pseudomonadati</taxon>
        <taxon>Bacteroidota</taxon>
        <taxon>Flavobacteriia</taxon>
        <taxon>Flavobacteriales</taxon>
        <taxon>Flavobacteriaceae</taxon>
    </lineage>
</organism>
<dbReference type="OrthoDB" id="1467932at2"/>
<accession>A0A0M9CHQ7</accession>
<dbReference type="AlphaFoldDB" id="A0A0M9CHQ7"/>
<dbReference type="PATRIC" id="fig|1300348.6.peg.2294"/>
<dbReference type="Proteomes" id="UP000183071">
    <property type="component" value="Unassembled WGS sequence"/>
</dbReference>
<comment type="caution">
    <text evidence="2">The sequence shown here is derived from an EMBL/GenBank/DDBJ whole genome shotgun (WGS) entry which is preliminary data.</text>
</comment>
<reference evidence="3 5" key="2">
    <citation type="submission" date="2016-10" db="EMBL/GenBank/DDBJ databases">
        <authorList>
            <person name="Varghese N."/>
            <person name="Submissions S."/>
        </authorList>
    </citation>
    <scope>NUCLEOTIDE SEQUENCE [LARGE SCALE GENOMIC DNA]</scope>
    <source>
        <strain evidence="3 5">DSW-5</strain>
    </source>
</reference>
<gene>
    <name evidence="2" type="ORF">I602_2293</name>
    <name evidence="3" type="ORF">SAMN05444353_2068</name>
</gene>
<dbReference type="EMBL" id="LGBR01000001">
    <property type="protein sequence ID" value="KOY52733.1"/>
    <property type="molecule type" value="Genomic_DNA"/>
</dbReference>
<feature type="coiled-coil region" evidence="1">
    <location>
        <begin position="8"/>
        <end position="56"/>
    </location>
</feature>
<keyword evidence="5" id="KW-1185">Reference proteome</keyword>
<name>A0A0M9CHQ7_9FLAO</name>
<proteinExistence type="predicted"/>
<evidence type="ECO:0000313" key="5">
    <source>
        <dbReference type="Proteomes" id="UP000183071"/>
    </source>
</evidence>
<dbReference type="STRING" id="1300348.I602_2293"/>
<dbReference type="EMBL" id="FNUE01000002">
    <property type="protein sequence ID" value="SEE51293.1"/>
    <property type="molecule type" value="Genomic_DNA"/>
</dbReference>
<keyword evidence="1" id="KW-0175">Coiled coil</keyword>
<reference evidence="2 4" key="1">
    <citation type="submission" date="2015-07" db="EMBL/GenBank/DDBJ databases">
        <title>Genome of Polaribacter dokdonenesis DSW-5, isolated from seawater off Dokdo in Korea.</title>
        <authorList>
            <person name="Yoon K."/>
            <person name="Song J.Y."/>
            <person name="Kim J.F."/>
        </authorList>
    </citation>
    <scope>NUCLEOTIDE SEQUENCE [LARGE SCALE GENOMIC DNA]</scope>
    <source>
        <strain evidence="2 4">DSW-5</strain>
    </source>
</reference>
<protein>
    <recommendedName>
        <fullName evidence="6">Mis12-Mtw1 protein family</fullName>
    </recommendedName>
</protein>